<name>A0A9P6CFK6_9AGAR</name>
<accession>A0A9P6CFK6</accession>
<evidence type="ECO:0000313" key="4">
    <source>
        <dbReference type="Proteomes" id="UP000807353"/>
    </source>
</evidence>
<evidence type="ECO:0000313" key="3">
    <source>
        <dbReference type="EMBL" id="KAF9459038.1"/>
    </source>
</evidence>
<evidence type="ECO:0000256" key="1">
    <source>
        <dbReference type="SAM" id="MobiDB-lite"/>
    </source>
</evidence>
<dbReference type="Pfam" id="PF17667">
    <property type="entry name" value="Pkinase_fungal"/>
    <property type="match status" value="1"/>
</dbReference>
<dbReference type="OrthoDB" id="5569250at2759"/>
<dbReference type="Proteomes" id="UP000807353">
    <property type="component" value="Unassembled WGS sequence"/>
</dbReference>
<sequence length="188" mass="21438">MEMLEFSALRSHALITLIERDRLQLVYADRSVIVTSSIINLRTNDGLDKFLAMLIAFHRLSPKQWGLLSLIENPSLTKLNSSKILSNSTTEDEKHEWLHGSTMRLQREGTEPDIRLKLGDVLYHQPGIIGRGTCVIEARCDSEWTNQELVVKVSWPSKNPPERGTFTFARQKEGRRVGEREEEAAPDL</sequence>
<dbReference type="InterPro" id="IPR040976">
    <property type="entry name" value="Pkinase_fungal"/>
</dbReference>
<organism evidence="3 4">
    <name type="scientific">Collybia nuda</name>
    <dbReference type="NCBI Taxonomy" id="64659"/>
    <lineage>
        <taxon>Eukaryota</taxon>
        <taxon>Fungi</taxon>
        <taxon>Dikarya</taxon>
        <taxon>Basidiomycota</taxon>
        <taxon>Agaricomycotina</taxon>
        <taxon>Agaricomycetes</taxon>
        <taxon>Agaricomycetidae</taxon>
        <taxon>Agaricales</taxon>
        <taxon>Tricholomatineae</taxon>
        <taxon>Clitocybaceae</taxon>
        <taxon>Collybia</taxon>
    </lineage>
</organism>
<proteinExistence type="predicted"/>
<reference evidence="3" key="1">
    <citation type="submission" date="2020-11" db="EMBL/GenBank/DDBJ databases">
        <authorList>
            <consortium name="DOE Joint Genome Institute"/>
            <person name="Ahrendt S."/>
            <person name="Riley R."/>
            <person name="Andreopoulos W."/>
            <person name="Labutti K."/>
            <person name="Pangilinan J."/>
            <person name="Ruiz-Duenas F.J."/>
            <person name="Barrasa J.M."/>
            <person name="Sanchez-Garcia M."/>
            <person name="Camarero S."/>
            <person name="Miyauchi S."/>
            <person name="Serrano A."/>
            <person name="Linde D."/>
            <person name="Babiker R."/>
            <person name="Drula E."/>
            <person name="Ayuso-Fernandez I."/>
            <person name="Pacheco R."/>
            <person name="Padilla G."/>
            <person name="Ferreira P."/>
            <person name="Barriuso J."/>
            <person name="Kellner H."/>
            <person name="Castanera R."/>
            <person name="Alfaro M."/>
            <person name="Ramirez L."/>
            <person name="Pisabarro A.G."/>
            <person name="Kuo A."/>
            <person name="Tritt A."/>
            <person name="Lipzen A."/>
            <person name="He G."/>
            <person name="Yan M."/>
            <person name="Ng V."/>
            <person name="Cullen D."/>
            <person name="Martin F."/>
            <person name="Rosso M.-N."/>
            <person name="Henrissat B."/>
            <person name="Hibbett D."/>
            <person name="Martinez A.T."/>
            <person name="Grigoriev I.V."/>
        </authorList>
    </citation>
    <scope>NUCLEOTIDE SEQUENCE</scope>
    <source>
        <strain evidence="3">CBS 247.69</strain>
    </source>
</reference>
<dbReference type="EMBL" id="MU150325">
    <property type="protein sequence ID" value="KAF9459038.1"/>
    <property type="molecule type" value="Genomic_DNA"/>
</dbReference>
<feature type="compositionally biased region" description="Basic and acidic residues" evidence="1">
    <location>
        <begin position="170"/>
        <end position="179"/>
    </location>
</feature>
<dbReference type="AlphaFoldDB" id="A0A9P6CFK6"/>
<keyword evidence="4" id="KW-1185">Reference proteome</keyword>
<protein>
    <recommendedName>
        <fullName evidence="2">Fungal-type protein kinase domain-containing protein</fullName>
    </recommendedName>
</protein>
<feature type="region of interest" description="Disordered" evidence="1">
    <location>
        <begin position="158"/>
        <end position="188"/>
    </location>
</feature>
<gene>
    <name evidence="3" type="ORF">BDZ94DRAFT_1063880</name>
</gene>
<feature type="domain" description="Fungal-type protein kinase" evidence="2">
    <location>
        <begin position="10"/>
        <end position="161"/>
    </location>
</feature>
<evidence type="ECO:0000259" key="2">
    <source>
        <dbReference type="Pfam" id="PF17667"/>
    </source>
</evidence>
<comment type="caution">
    <text evidence="3">The sequence shown here is derived from an EMBL/GenBank/DDBJ whole genome shotgun (WGS) entry which is preliminary data.</text>
</comment>